<name>A0A518I5P5_9PLAN</name>
<dbReference type="EMBL" id="CP037452">
    <property type="protein sequence ID" value="QDV48421.1"/>
    <property type="molecule type" value="Genomic_DNA"/>
</dbReference>
<protein>
    <submittedName>
        <fullName evidence="1">Uncharacterized protein</fullName>
    </submittedName>
</protein>
<accession>A0A518I5P5</accession>
<organism evidence="1 2">
    <name type="scientific">Gimesia fumaroli</name>
    <dbReference type="NCBI Taxonomy" id="2527976"/>
    <lineage>
        <taxon>Bacteria</taxon>
        <taxon>Pseudomonadati</taxon>
        <taxon>Planctomycetota</taxon>
        <taxon>Planctomycetia</taxon>
        <taxon>Planctomycetales</taxon>
        <taxon>Planctomycetaceae</taxon>
        <taxon>Gimesia</taxon>
    </lineage>
</organism>
<evidence type="ECO:0000313" key="2">
    <source>
        <dbReference type="Proteomes" id="UP000318313"/>
    </source>
</evidence>
<dbReference type="KEGG" id="gfm:Enr17x_04330"/>
<evidence type="ECO:0000313" key="1">
    <source>
        <dbReference type="EMBL" id="QDV48421.1"/>
    </source>
</evidence>
<dbReference type="AlphaFoldDB" id="A0A518I5P5"/>
<keyword evidence="2" id="KW-1185">Reference proteome</keyword>
<reference evidence="1 2" key="1">
    <citation type="submission" date="2019-03" db="EMBL/GenBank/DDBJ databases">
        <title>Deep-cultivation of Planctomycetes and their phenomic and genomic characterization uncovers novel biology.</title>
        <authorList>
            <person name="Wiegand S."/>
            <person name="Jogler M."/>
            <person name="Boedeker C."/>
            <person name="Pinto D."/>
            <person name="Vollmers J."/>
            <person name="Rivas-Marin E."/>
            <person name="Kohn T."/>
            <person name="Peeters S.H."/>
            <person name="Heuer A."/>
            <person name="Rast P."/>
            <person name="Oberbeckmann S."/>
            <person name="Bunk B."/>
            <person name="Jeske O."/>
            <person name="Meyerdierks A."/>
            <person name="Storesund J.E."/>
            <person name="Kallscheuer N."/>
            <person name="Luecker S."/>
            <person name="Lage O.M."/>
            <person name="Pohl T."/>
            <person name="Merkel B.J."/>
            <person name="Hornburger P."/>
            <person name="Mueller R.-W."/>
            <person name="Bruemmer F."/>
            <person name="Labrenz M."/>
            <person name="Spormann A.M."/>
            <person name="Op den Camp H."/>
            <person name="Overmann J."/>
            <person name="Amann R."/>
            <person name="Jetten M.S.M."/>
            <person name="Mascher T."/>
            <person name="Medema M.H."/>
            <person name="Devos D.P."/>
            <person name="Kaster A.-K."/>
            <person name="Ovreas L."/>
            <person name="Rohde M."/>
            <person name="Galperin M.Y."/>
            <person name="Jogler C."/>
        </authorList>
    </citation>
    <scope>NUCLEOTIDE SEQUENCE [LARGE SCALE GENOMIC DNA]</scope>
    <source>
        <strain evidence="1 2">Enr17</strain>
    </source>
</reference>
<dbReference type="RefSeq" id="WP_145305569.1">
    <property type="nucleotide sequence ID" value="NZ_CP037452.1"/>
</dbReference>
<dbReference type="Proteomes" id="UP000318313">
    <property type="component" value="Chromosome"/>
</dbReference>
<sequence length="97" mass="10942">MAVTKHYRVNGSDNYTVTYRQKWNGTYEISCSQHPHNPQSTNVNDCHLYSDGRVCVAKGKEPRTLSKAMAIGMAFCEGYSSYVQSGFFPNGRKRVNV</sequence>
<proteinExistence type="predicted"/>
<gene>
    <name evidence="1" type="ORF">Enr17x_04330</name>
</gene>
<dbReference type="OrthoDB" id="458113at2"/>